<dbReference type="GeneID" id="94428865"/>
<feature type="region of interest" description="Disordered" evidence="1">
    <location>
        <begin position="476"/>
        <end position="714"/>
    </location>
</feature>
<dbReference type="SUPFAM" id="SSF52047">
    <property type="entry name" value="RNI-like"/>
    <property type="match status" value="1"/>
</dbReference>
<feature type="region of interest" description="Disordered" evidence="1">
    <location>
        <begin position="1795"/>
        <end position="1825"/>
    </location>
</feature>
<feature type="compositionally biased region" description="Polar residues" evidence="1">
    <location>
        <begin position="1671"/>
        <end position="1682"/>
    </location>
</feature>
<comment type="caution">
    <text evidence="2">The sequence shown here is derived from an EMBL/GenBank/DDBJ whole genome shotgun (WGS) entry which is preliminary data.</text>
</comment>
<organism evidence="2 3">
    <name type="scientific">Cystoisospora suis</name>
    <dbReference type="NCBI Taxonomy" id="483139"/>
    <lineage>
        <taxon>Eukaryota</taxon>
        <taxon>Sar</taxon>
        <taxon>Alveolata</taxon>
        <taxon>Apicomplexa</taxon>
        <taxon>Conoidasida</taxon>
        <taxon>Coccidia</taxon>
        <taxon>Eucoccidiorida</taxon>
        <taxon>Eimeriorina</taxon>
        <taxon>Sarcocystidae</taxon>
        <taxon>Cystoisospora</taxon>
    </lineage>
</organism>
<evidence type="ECO:0000256" key="1">
    <source>
        <dbReference type="SAM" id="MobiDB-lite"/>
    </source>
</evidence>
<feature type="region of interest" description="Disordered" evidence="1">
    <location>
        <begin position="266"/>
        <end position="291"/>
    </location>
</feature>
<feature type="region of interest" description="Disordered" evidence="1">
    <location>
        <begin position="1529"/>
        <end position="1554"/>
    </location>
</feature>
<dbReference type="Proteomes" id="UP000221165">
    <property type="component" value="Unassembled WGS sequence"/>
</dbReference>
<feature type="compositionally biased region" description="Gly residues" evidence="1">
    <location>
        <begin position="606"/>
        <end position="615"/>
    </location>
</feature>
<feature type="region of interest" description="Disordered" evidence="1">
    <location>
        <begin position="1644"/>
        <end position="1766"/>
    </location>
</feature>
<feature type="compositionally biased region" description="Low complexity" evidence="1">
    <location>
        <begin position="1341"/>
        <end position="1352"/>
    </location>
</feature>
<protein>
    <submittedName>
        <fullName evidence="2">Leucine rich repeat protein</fullName>
    </submittedName>
</protein>
<dbReference type="OrthoDB" id="431154at2759"/>
<feature type="compositionally biased region" description="Basic and acidic residues" evidence="1">
    <location>
        <begin position="1185"/>
        <end position="1194"/>
    </location>
</feature>
<dbReference type="Gene3D" id="3.80.10.10">
    <property type="entry name" value="Ribonuclease Inhibitor"/>
    <property type="match status" value="1"/>
</dbReference>
<dbReference type="VEuPathDB" id="ToxoDB:CSUI_005478"/>
<dbReference type="EMBL" id="MIGC01002652">
    <property type="protein sequence ID" value="PHJ20683.1"/>
    <property type="molecule type" value="Genomic_DNA"/>
</dbReference>
<feature type="compositionally biased region" description="Basic and acidic residues" evidence="1">
    <location>
        <begin position="668"/>
        <end position="702"/>
    </location>
</feature>
<feature type="region of interest" description="Disordered" evidence="1">
    <location>
        <begin position="1341"/>
        <end position="1363"/>
    </location>
</feature>
<feature type="compositionally biased region" description="Low complexity" evidence="1">
    <location>
        <begin position="476"/>
        <end position="489"/>
    </location>
</feature>
<feature type="region of interest" description="Disordered" evidence="1">
    <location>
        <begin position="887"/>
        <end position="921"/>
    </location>
</feature>
<dbReference type="SMART" id="SM00368">
    <property type="entry name" value="LRR_RI"/>
    <property type="match status" value="2"/>
</dbReference>
<feature type="region of interest" description="Disordered" evidence="1">
    <location>
        <begin position="1276"/>
        <end position="1327"/>
    </location>
</feature>
<feature type="region of interest" description="Disordered" evidence="1">
    <location>
        <begin position="1242"/>
        <end position="1261"/>
    </location>
</feature>
<feature type="compositionally biased region" description="Low complexity" evidence="1">
    <location>
        <begin position="34"/>
        <end position="50"/>
    </location>
</feature>
<sequence>MAPPSNLAPDDRPRAGGTIAPSRPCRPPLSNFGPSFSNTSSYPPSSGSTPAAVMAGSAPFYPLPAPSVLFGRHSRFSSALRFDRSSGGSGNAADARGGRAVCSLQTQSQHVSLHIALQRKGLRDTDIREFVQWLSSCLQNQLRQFPSTGRGAPLLPGGVGAGGPAVAQVVASAPASGGSSSSSSGGKVPAANNETCVPFLFTCCLDVSENYLTAEGLSHLLGFFQSHGASFRLAKLKLYKNRLGDAGASVLASFIQSAAPLLPSGTLSRGGSGKSGSSTNVTSSLLPGQRLSPPPPLEELHLSHCEITAKGCLCLLDAVAQVRDERGRHLYPRYDSARRSLVPLWLRLEYNYIHDPVSLLKQWSASVRSKRPLPSVSGAAPSSASANYASCSSSSSTCLAPPSFTCFAEKLNCGSGSAASRGSNSASGNASTEGTYFHCTPARCCRATASFAPIFHLYMITHQSASSGTASLALSGTLNSPSHESSSGSIPVLPARSSGSAGPLPALIGTPPPAAAHSGPSVPPTQSSRASGVVLTGKGGHASGGGDGEPRRYQQSHSGRRRSIGSATAVAGSAGGSGGGQLASRKGSRSGSKLQPRGRARSSSGGAEGRTGGFSGRRDVSTGLAANSQTNDHSKGGNPVTSSETFFTVGSPRASSPGRGKRGGCQGTDDRSREVKRGDIRSSGAHEGRASKTAEDRDRYREGLTSPRSHSVVDGPAVEVSGDVVIDKAEVGKCLPLYIFIDASAVLGMAEQREKMGVVPSAPLFFSFSTLEALCAANGIVHRGESSGRWPSARGDSEEGGTGPLHGLASFPNAPESDLTLLLVVDAVQQELLGMSSGGLGSKGVGNVAAGRKGIDALEQLHRLATNFCLVEYVGCVHQPQAASSAVTRTGDSRRGLGGNGSVRGVGSERSGVATTPANASGQGAVSVDMLLGDEAPEEEADDFTCLTPEEIVSGQRDSGLSVHTLKTIDYALLWKAHLEEVSMHANPSRDTAELMFFITANPEVQAFVSRIALPADHPEREAVDGTLSAPCGGGSGSNEGRAFLPCFLLHEFSEALEDHAIKPGTTSNAQEGSNSDACVFGQKSFPSVTGEFIGETTTAVPLTAADFRQAGTALLRHLRVARQADSCRGARASTYEAGQRACASNQASGSDPLLEGQGGTGLDPGVLGRGDCRAQAPSRGVGLRAERVREKRNSNVSAGGNIGSSAPAEEEGASVRRHASGGDADRAKFNASQLLPSLRDSLSSTGLRGESENELTYPTFLPPLIGTGFSSEAFLRDSSGSGDHLNEPTTVFRGGLPGPPPSRNCPLRGGEQDQSSAPGAPVGRRSGNATVAALLGAARAGGTSAGSGNPPSGRPPSTPGSAVCEQVMTVAELEELQLKMRRQHGGTQGVEALSSCASGAAGLDRLGHNRGRIVAVGEERNTAGNSAPGRDIHHPRSPFLLPKGPLTADSGLFGVPLGAAADEASSSSLTAPPFDAAESGSIAAAVLPLLTQQSRPEESGGGGPACESGSPDEEFLLQSSCESGSREKVLQQSHGGLVQRGAGDVLAAPRETEDRQGLTDVEIKCELIDAIAIVQELSSRLRLLSDNYSSSAAAIPASSNSGAPVADALMTEDLLRRARNCVARWRQLLVLADAREQLVQQAPLSASDQLPLSPEWLTPPHRSRLDDPSYSGSPEDSQNSAGGPVVVLPPLQMQHSRPASRGCWTGGGQGGDQQVSQPPPMHHTSWPAHGQTQSEQLLNRSHASSFNQQGPHQPGWVEGRAPGPVDPRRMPVQQQWPVETTSGGDCVGRQEGRHLQQGIPSRQLHTPGQRVSEAGMPPGSLGMGNCALSVSLPGHRGL</sequence>
<evidence type="ECO:0000313" key="3">
    <source>
        <dbReference type="Proteomes" id="UP000221165"/>
    </source>
</evidence>
<feature type="region of interest" description="Disordered" evidence="1">
    <location>
        <begin position="1"/>
        <end position="51"/>
    </location>
</feature>
<evidence type="ECO:0000313" key="2">
    <source>
        <dbReference type="EMBL" id="PHJ20683.1"/>
    </source>
</evidence>
<dbReference type="InterPro" id="IPR001611">
    <property type="entry name" value="Leu-rich_rpt"/>
</dbReference>
<feature type="compositionally biased region" description="Low complexity" evidence="1">
    <location>
        <begin position="275"/>
        <end position="286"/>
    </location>
</feature>
<proteinExistence type="predicted"/>
<keyword evidence="3" id="KW-1185">Reference proteome</keyword>
<feature type="compositionally biased region" description="Gly residues" evidence="1">
    <location>
        <begin position="537"/>
        <end position="547"/>
    </location>
</feature>
<dbReference type="RefSeq" id="XP_067922369.1">
    <property type="nucleotide sequence ID" value="XM_068065654.1"/>
</dbReference>
<feature type="region of interest" description="Disordered" evidence="1">
    <location>
        <begin position="1144"/>
        <end position="1233"/>
    </location>
</feature>
<gene>
    <name evidence="2" type="ORF">CSUI_005478</name>
</gene>
<name>A0A2C6KXT3_9APIC</name>
<feature type="region of interest" description="Disordered" evidence="1">
    <location>
        <begin position="784"/>
        <end position="805"/>
    </location>
</feature>
<dbReference type="Pfam" id="PF13516">
    <property type="entry name" value="LRR_6"/>
    <property type="match status" value="1"/>
</dbReference>
<feature type="compositionally biased region" description="Polar residues" evidence="1">
    <location>
        <begin position="1731"/>
        <end position="1752"/>
    </location>
</feature>
<feature type="region of interest" description="Disordered" evidence="1">
    <location>
        <begin position="1495"/>
        <end position="1514"/>
    </location>
</feature>
<reference evidence="2 3" key="1">
    <citation type="journal article" date="2017" name="Int. J. Parasitol.">
        <title>The genome of the protozoan parasite Cystoisospora suis and a reverse vaccinology approach to identify vaccine candidates.</title>
        <authorList>
            <person name="Palmieri N."/>
            <person name="Shrestha A."/>
            <person name="Ruttkowski B."/>
            <person name="Beck T."/>
            <person name="Vogl C."/>
            <person name="Tomley F."/>
            <person name="Blake D.P."/>
            <person name="Joachim A."/>
        </authorList>
    </citation>
    <scope>NUCLEOTIDE SEQUENCE [LARGE SCALE GENOMIC DNA]</scope>
    <source>
        <strain evidence="2 3">Wien I</strain>
    </source>
</reference>
<accession>A0A2C6KXT3</accession>
<dbReference type="InterPro" id="IPR032675">
    <property type="entry name" value="LRR_dom_sf"/>
</dbReference>
<feature type="compositionally biased region" description="Polar residues" evidence="1">
    <location>
        <begin position="639"/>
        <end position="648"/>
    </location>
</feature>